<protein>
    <submittedName>
        <fullName evidence="2">Uncharacterized protein</fullName>
    </submittedName>
</protein>
<evidence type="ECO:0000313" key="1">
    <source>
        <dbReference type="Proteomes" id="UP000887578"/>
    </source>
</evidence>
<dbReference type="Proteomes" id="UP000887578">
    <property type="component" value="Unplaced"/>
</dbReference>
<proteinExistence type="predicted"/>
<sequence length="137" mass="16117">MEKDEIVPYETLLENVPSLRLFSLSRLSPLQLTNNFYEKFCVSNLETLDLWDLTKFFDIEPFLNSMKKKKPNLHIYFHFEISVDPEKVNAYIDKLVAAAGIPDSRPPYFTYDFIDAIRRSQLENLHKAYDLKIHGDL</sequence>
<accession>A0A914Q5E1</accession>
<dbReference type="AlphaFoldDB" id="A0A914Q5E1"/>
<reference evidence="2" key="1">
    <citation type="submission" date="2022-11" db="UniProtKB">
        <authorList>
            <consortium name="WormBaseParasite"/>
        </authorList>
    </citation>
    <scope>IDENTIFICATION</scope>
</reference>
<dbReference type="WBParaSite" id="PDA_v2.g26545.t1">
    <property type="protein sequence ID" value="PDA_v2.g26545.t1"/>
    <property type="gene ID" value="PDA_v2.g26545"/>
</dbReference>
<organism evidence="1 2">
    <name type="scientific">Panagrolaimus davidi</name>
    <dbReference type="NCBI Taxonomy" id="227884"/>
    <lineage>
        <taxon>Eukaryota</taxon>
        <taxon>Metazoa</taxon>
        <taxon>Ecdysozoa</taxon>
        <taxon>Nematoda</taxon>
        <taxon>Chromadorea</taxon>
        <taxon>Rhabditida</taxon>
        <taxon>Tylenchina</taxon>
        <taxon>Panagrolaimomorpha</taxon>
        <taxon>Panagrolaimoidea</taxon>
        <taxon>Panagrolaimidae</taxon>
        <taxon>Panagrolaimus</taxon>
    </lineage>
</organism>
<name>A0A914Q5E1_9BILA</name>
<keyword evidence="1" id="KW-1185">Reference proteome</keyword>
<evidence type="ECO:0000313" key="2">
    <source>
        <dbReference type="WBParaSite" id="PDA_v2.g26545.t1"/>
    </source>
</evidence>